<dbReference type="STRING" id="1161099.SAMN05444817_103113"/>
<dbReference type="InterPro" id="IPR013520">
    <property type="entry name" value="Ribonucl_H"/>
</dbReference>
<reference evidence="5" key="1">
    <citation type="submission" date="2017-01" db="EMBL/GenBank/DDBJ databases">
        <authorList>
            <person name="Varghese N."/>
            <person name="Submissions S."/>
        </authorList>
    </citation>
    <scope>NUCLEOTIDE SEQUENCE [LARGE SCALE GENOMIC DNA]</scope>
    <source>
        <strain evidence="5">DSM 44531</strain>
    </source>
</reference>
<dbReference type="GO" id="GO:0008408">
    <property type="term" value="F:3'-5' exonuclease activity"/>
    <property type="evidence" value="ECO:0007669"/>
    <property type="project" value="TreeGrafter"/>
</dbReference>
<dbReference type="InterPro" id="IPR012337">
    <property type="entry name" value="RNaseH-like_sf"/>
</dbReference>
<name>A0A1N7J1C7_9CORY</name>
<proteinExistence type="predicted"/>
<dbReference type="SUPFAM" id="SSF53098">
    <property type="entry name" value="Ribonuclease H-like"/>
    <property type="match status" value="1"/>
</dbReference>
<feature type="domain" description="BRCT" evidence="3">
    <location>
        <begin position="349"/>
        <end position="440"/>
    </location>
</feature>
<dbReference type="OrthoDB" id="9803913at2"/>
<dbReference type="Proteomes" id="UP000186292">
    <property type="component" value="Unassembled WGS sequence"/>
</dbReference>
<keyword evidence="5" id="KW-1185">Reference proteome</keyword>
<dbReference type="InterPro" id="IPR036420">
    <property type="entry name" value="BRCT_dom_sf"/>
</dbReference>
<dbReference type="InterPro" id="IPR001357">
    <property type="entry name" value="BRCT_dom"/>
</dbReference>
<gene>
    <name evidence="4" type="ORF">SAMN05444817_103113</name>
</gene>
<dbReference type="EMBL" id="FTOF01000003">
    <property type="protein sequence ID" value="SIS43066.1"/>
    <property type="molecule type" value="Genomic_DNA"/>
</dbReference>
<dbReference type="PANTHER" id="PTHR30231">
    <property type="entry name" value="DNA POLYMERASE III SUBUNIT EPSILON"/>
    <property type="match status" value="1"/>
</dbReference>
<keyword evidence="1" id="KW-0540">Nuclease</keyword>
<evidence type="ECO:0000256" key="2">
    <source>
        <dbReference type="SAM" id="MobiDB-lite"/>
    </source>
</evidence>
<dbReference type="SUPFAM" id="SSF52113">
    <property type="entry name" value="BRCT domain"/>
    <property type="match status" value="1"/>
</dbReference>
<protein>
    <submittedName>
        <fullName evidence="4">DNA polymerase-3 subunit epsilon</fullName>
    </submittedName>
</protein>
<feature type="compositionally biased region" description="Polar residues" evidence="2">
    <location>
        <begin position="305"/>
        <end position="317"/>
    </location>
</feature>
<evidence type="ECO:0000259" key="3">
    <source>
        <dbReference type="PROSITE" id="PS50172"/>
    </source>
</evidence>
<dbReference type="RefSeq" id="WP_076598740.1">
    <property type="nucleotide sequence ID" value="NZ_CP046976.1"/>
</dbReference>
<dbReference type="Gene3D" id="3.30.420.10">
    <property type="entry name" value="Ribonuclease H-like superfamily/Ribonuclease H"/>
    <property type="match status" value="1"/>
</dbReference>
<evidence type="ECO:0000313" key="5">
    <source>
        <dbReference type="Proteomes" id="UP000186292"/>
    </source>
</evidence>
<dbReference type="GO" id="GO:0003676">
    <property type="term" value="F:nucleic acid binding"/>
    <property type="evidence" value="ECO:0007669"/>
    <property type="project" value="InterPro"/>
</dbReference>
<dbReference type="PANTHER" id="PTHR30231:SF42">
    <property type="entry name" value="EXONUCLEASE"/>
    <property type="match status" value="1"/>
</dbReference>
<dbReference type="InterPro" id="IPR036397">
    <property type="entry name" value="RNaseH_sf"/>
</dbReference>
<dbReference type="CDD" id="cd17748">
    <property type="entry name" value="BRCT_DNA_ligase_like"/>
    <property type="match status" value="1"/>
</dbReference>
<accession>A0A1N7J1C7</accession>
<dbReference type="AlphaFoldDB" id="A0A1N7J1C7"/>
<sequence>MINAHGARILVTDTALEIHPDPLEAALRGSAEAVVLPLAEVSSISVLPGDDWDAACAVVAHGNNETVIRFAPGDDKGPEKLRTIVEAARSGKKISTDSIPGFNFVAFDVETANQNWGSICQMGLVRVVDGEIVERASWLCRPPEGIDEFDEFNVDCHGITADAVADEPAVGELFERFAGFVGDLPVVAHNAYFDASALRYAALASGQKVPHIAFACTLAAARAADLGVANHRLPTLADHFGIALDNHHDAAADAEACAGVMLGLARREEHSGTVAEYVHSTGFALGSVGDARVTPVLKDLSGAQTALQAESGTQGTSDAEESGKSNRGPAPWQSVATPDTIPEPAVDADPDSPLYEQNVTLTGEFEPFDKGQLWDGIAARGGQVGKNVTKKTTILVVGEWASVTSKEKRARELEEKGQDIEIWPAEKLLDVLGLNEQPPF</sequence>
<dbReference type="SMART" id="SM00479">
    <property type="entry name" value="EXOIII"/>
    <property type="match status" value="1"/>
</dbReference>
<dbReference type="Pfam" id="PF00929">
    <property type="entry name" value="RNase_T"/>
    <property type="match status" value="1"/>
</dbReference>
<organism evidence="4 5">
    <name type="scientific">Corynebacterium appendicis CIP 107643</name>
    <dbReference type="NCBI Taxonomy" id="1161099"/>
    <lineage>
        <taxon>Bacteria</taxon>
        <taxon>Bacillati</taxon>
        <taxon>Actinomycetota</taxon>
        <taxon>Actinomycetes</taxon>
        <taxon>Mycobacteriales</taxon>
        <taxon>Corynebacteriaceae</taxon>
        <taxon>Corynebacterium</taxon>
    </lineage>
</organism>
<keyword evidence="1" id="KW-0269">Exonuclease</keyword>
<evidence type="ECO:0000313" key="4">
    <source>
        <dbReference type="EMBL" id="SIS43066.1"/>
    </source>
</evidence>
<feature type="region of interest" description="Disordered" evidence="2">
    <location>
        <begin position="305"/>
        <end position="352"/>
    </location>
</feature>
<dbReference type="PROSITE" id="PS50172">
    <property type="entry name" value="BRCT"/>
    <property type="match status" value="1"/>
</dbReference>
<dbReference type="GO" id="GO:0005829">
    <property type="term" value="C:cytosol"/>
    <property type="evidence" value="ECO:0007669"/>
    <property type="project" value="TreeGrafter"/>
</dbReference>
<dbReference type="Gene3D" id="3.40.50.10190">
    <property type="entry name" value="BRCT domain"/>
    <property type="match status" value="1"/>
</dbReference>
<dbReference type="FunFam" id="3.30.420.10:FF:000045">
    <property type="entry name" value="3'-5' exonuclease DinG"/>
    <property type="match status" value="1"/>
</dbReference>
<evidence type="ECO:0000256" key="1">
    <source>
        <dbReference type="ARBA" id="ARBA00022839"/>
    </source>
</evidence>
<keyword evidence="1" id="KW-0378">Hydrolase</keyword>